<accession>A0A1H2ZU26</accession>
<sequence>MARSSSADDLLHTRVYRAASPIHGQGCFAKIAFRSGDFIGTFEGPEVDRDGTYVLWTYDSEGNVLTGREVRNLLRWLNHSDDPNAELDGFDLYALRAIAVDEELTFDYSGAG</sequence>
<dbReference type="Gene3D" id="2.170.270.10">
    <property type="entry name" value="SET domain"/>
    <property type="match status" value="1"/>
</dbReference>
<evidence type="ECO:0000313" key="2">
    <source>
        <dbReference type="EMBL" id="SDX21102.1"/>
    </source>
</evidence>
<dbReference type="PROSITE" id="PS50280">
    <property type="entry name" value="SET"/>
    <property type="match status" value="1"/>
</dbReference>
<protein>
    <recommendedName>
        <fullName evidence="1">SET domain-containing protein</fullName>
    </recommendedName>
</protein>
<organism evidence="2 3">
    <name type="scientific">Thiocapsa roseopersicina</name>
    <dbReference type="NCBI Taxonomy" id="1058"/>
    <lineage>
        <taxon>Bacteria</taxon>
        <taxon>Pseudomonadati</taxon>
        <taxon>Pseudomonadota</taxon>
        <taxon>Gammaproteobacteria</taxon>
        <taxon>Chromatiales</taxon>
        <taxon>Chromatiaceae</taxon>
        <taxon>Thiocapsa</taxon>
    </lineage>
</organism>
<dbReference type="SMART" id="SM00317">
    <property type="entry name" value="SET"/>
    <property type="match status" value="1"/>
</dbReference>
<name>A0A1H2ZU26_THIRO</name>
<dbReference type="SUPFAM" id="SSF82199">
    <property type="entry name" value="SET domain"/>
    <property type="match status" value="1"/>
</dbReference>
<dbReference type="AlphaFoldDB" id="A0A1H2ZU26"/>
<keyword evidence="3" id="KW-1185">Reference proteome</keyword>
<dbReference type="EMBL" id="FNNZ01000017">
    <property type="protein sequence ID" value="SDX21102.1"/>
    <property type="molecule type" value="Genomic_DNA"/>
</dbReference>
<dbReference type="Pfam" id="PF00856">
    <property type="entry name" value="SET"/>
    <property type="match status" value="1"/>
</dbReference>
<dbReference type="InterPro" id="IPR001214">
    <property type="entry name" value="SET_dom"/>
</dbReference>
<dbReference type="OrthoDB" id="9790349at2"/>
<evidence type="ECO:0000313" key="3">
    <source>
        <dbReference type="Proteomes" id="UP000198816"/>
    </source>
</evidence>
<gene>
    <name evidence="2" type="ORF">SAMN05421783_11746</name>
</gene>
<dbReference type="STRING" id="1058.SAMN05421783_11746"/>
<dbReference type="Proteomes" id="UP000198816">
    <property type="component" value="Unassembled WGS sequence"/>
</dbReference>
<reference evidence="3" key="1">
    <citation type="submission" date="2016-10" db="EMBL/GenBank/DDBJ databases">
        <authorList>
            <person name="Varghese N."/>
            <person name="Submissions S."/>
        </authorList>
    </citation>
    <scope>NUCLEOTIDE SEQUENCE [LARGE SCALE GENOMIC DNA]</scope>
    <source>
        <strain evidence="3">DSM 217</strain>
    </source>
</reference>
<proteinExistence type="predicted"/>
<feature type="domain" description="SET" evidence="1">
    <location>
        <begin position="13"/>
        <end position="109"/>
    </location>
</feature>
<dbReference type="InterPro" id="IPR046341">
    <property type="entry name" value="SET_dom_sf"/>
</dbReference>
<evidence type="ECO:0000259" key="1">
    <source>
        <dbReference type="PROSITE" id="PS50280"/>
    </source>
</evidence>
<dbReference type="RefSeq" id="WP_093034772.1">
    <property type="nucleotide sequence ID" value="NZ_FNNZ01000017.1"/>
</dbReference>